<sequence length="179" mass="19424">MSGATAADYAWFVKECEERSDGFCVTFVRDLSPEESLHRIGATLGDISGEWGIEACATSGGTVLIDYGYAELPNLLSRGTATARVFTNGSLDEDFVYSVDGVVVTKFEPCFPDSRRGSDPDRLLAHMRELGMPVDEEAPDYFPTRIMGVLALAERATGVHLSPACYAMPTIVGSIDHLY</sequence>
<reference evidence="1 2" key="1">
    <citation type="submission" date="2020-08" db="EMBL/GenBank/DDBJ databases">
        <title>Sequencing the genomes of 1000 actinobacteria strains.</title>
        <authorList>
            <person name="Klenk H.-P."/>
        </authorList>
    </citation>
    <scope>NUCLEOTIDE SEQUENCE [LARGE SCALE GENOMIC DNA]</scope>
    <source>
        <strain evidence="1 2">DSM 45790</strain>
    </source>
</reference>
<dbReference type="AlphaFoldDB" id="A0A7W8Z9W2"/>
<evidence type="ECO:0000313" key="1">
    <source>
        <dbReference type="EMBL" id="MBB5630121.1"/>
    </source>
</evidence>
<organism evidence="1 2">
    <name type="scientific">Sphaerisporangium krabiense</name>
    <dbReference type="NCBI Taxonomy" id="763782"/>
    <lineage>
        <taxon>Bacteria</taxon>
        <taxon>Bacillati</taxon>
        <taxon>Actinomycetota</taxon>
        <taxon>Actinomycetes</taxon>
        <taxon>Streptosporangiales</taxon>
        <taxon>Streptosporangiaceae</taxon>
        <taxon>Sphaerisporangium</taxon>
    </lineage>
</organism>
<comment type="caution">
    <text evidence="1">The sequence shown here is derived from an EMBL/GenBank/DDBJ whole genome shotgun (WGS) entry which is preliminary data.</text>
</comment>
<gene>
    <name evidence="1" type="ORF">BJ981_005885</name>
</gene>
<protein>
    <submittedName>
        <fullName evidence="1">Uncharacterized protein</fullName>
    </submittedName>
</protein>
<dbReference type="RefSeq" id="WP_184616628.1">
    <property type="nucleotide sequence ID" value="NZ_BOOS01000043.1"/>
</dbReference>
<proteinExistence type="predicted"/>
<dbReference type="Proteomes" id="UP000588112">
    <property type="component" value="Unassembled WGS sequence"/>
</dbReference>
<dbReference type="EMBL" id="JACHBR010000002">
    <property type="protein sequence ID" value="MBB5630121.1"/>
    <property type="molecule type" value="Genomic_DNA"/>
</dbReference>
<keyword evidence="2" id="KW-1185">Reference proteome</keyword>
<evidence type="ECO:0000313" key="2">
    <source>
        <dbReference type="Proteomes" id="UP000588112"/>
    </source>
</evidence>
<name>A0A7W8Z9W2_9ACTN</name>
<dbReference type="InterPro" id="IPR045592">
    <property type="entry name" value="DUF6461"/>
</dbReference>
<dbReference type="Pfam" id="PF20062">
    <property type="entry name" value="DUF6461"/>
    <property type="match status" value="2"/>
</dbReference>
<accession>A0A7W8Z9W2</accession>